<name>R0EME2_CAUVI</name>
<dbReference type="EMBL" id="APMP01000008">
    <property type="protein sequence ID" value="ENZ82232.1"/>
    <property type="molecule type" value="Genomic_DNA"/>
</dbReference>
<dbReference type="PATRIC" id="fig|1292034.3.peg.1773"/>
<accession>R0EME2</accession>
<evidence type="ECO:0000313" key="1">
    <source>
        <dbReference type="EMBL" id="ENZ82232.1"/>
    </source>
</evidence>
<reference evidence="1 2" key="1">
    <citation type="journal article" date="2013" name="Genome Announc.">
        <title>Draft Genome Sequence for Caulobacter sp. Strain OR37, a Bacterium Tolerant to Heavy Metals.</title>
        <authorList>
            <person name="Utturkar S.M."/>
            <person name="Bollmann A."/>
            <person name="Brzoska R.M."/>
            <person name="Klingeman D.M."/>
            <person name="Epstein S.E."/>
            <person name="Palumbo A.V."/>
            <person name="Brown S.D."/>
        </authorList>
    </citation>
    <scope>NUCLEOTIDE SEQUENCE [LARGE SCALE GENOMIC DNA]</scope>
    <source>
        <strain evidence="1 2">OR37</strain>
    </source>
</reference>
<protein>
    <submittedName>
        <fullName evidence="1">Uncharacterized protein</fullName>
    </submittedName>
</protein>
<evidence type="ECO:0000313" key="2">
    <source>
        <dbReference type="Proteomes" id="UP000013063"/>
    </source>
</evidence>
<dbReference type="AlphaFoldDB" id="R0EME2"/>
<proteinExistence type="predicted"/>
<sequence length="63" mass="6916" precursor="true">MTACVFKFVDFAHLGEDILAFFPHLVANDSPPADHGPLTATWSVGADGRPRRAWRVTPPMAPR</sequence>
<gene>
    <name evidence="1" type="ORF">OR37_01786</name>
</gene>
<dbReference type="Proteomes" id="UP000013063">
    <property type="component" value="Unassembled WGS sequence"/>
</dbReference>
<dbReference type="RefSeq" id="WP_004618357.1">
    <property type="nucleotide sequence ID" value="NZ_APMP01000008.1"/>
</dbReference>
<organism evidence="1 2">
    <name type="scientific">Caulobacter vibrioides OR37</name>
    <dbReference type="NCBI Taxonomy" id="1292034"/>
    <lineage>
        <taxon>Bacteria</taxon>
        <taxon>Pseudomonadati</taxon>
        <taxon>Pseudomonadota</taxon>
        <taxon>Alphaproteobacteria</taxon>
        <taxon>Caulobacterales</taxon>
        <taxon>Caulobacteraceae</taxon>
        <taxon>Caulobacter</taxon>
    </lineage>
</organism>
<comment type="caution">
    <text evidence="1">The sequence shown here is derived from an EMBL/GenBank/DDBJ whole genome shotgun (WGS) entry which is preliminary data.</text>
</comment>
<keyword evidence="2" id="KW-1185">Reference proteome</keyword>